<name>A0ABR7XKP8_9BACT</name>
<dbReference type="EMBL" id="JACXAJ010000011">
    <property type="protein sequence ID" value="MBD1398855.1"/>
    <property type="molecule type" value="Genomic_DNA"/>
</dbReference>
<dbReference type="RefSeq" id="WP_191184986.1">
    <property type="nucleotide sequence ID" value="NZ_JACXAJ010000011.1"/>
</dbReference>
<organism evidence="1 2">
    <name type="scientific">Pontibacter aquaedesilientis</name>
    <dbReference type="NCBI Taxonomy" id="2766980"/>
    <lineage>
        <taxon>Bacteria</taxon>
        <taxon>Pseudomonadati</taxon>
        <taxon>Bacteroidota</taxon>
        <taxon>Cytophagia</taxon>
        <taxon>Cytophagales</taxon>
        <taxon>Hymenobacteraceae</taxon>
        <taxon>Pontibacter</taxon>
    </lineage>
</organism>
<evidence type="ECO:0000313" key="1">
    <source>
        <dbReference type="EMBL" id="MBD1398855.1"/>
    </source>
</evidence>
<comment type="caution">
    <text evidence="1">The sequence shown here is derived from an EMBL/GenBank/DDBJ whole genome shotgun (WGS) entry which is preliminary data.</text>
</comment>
<dbReference type="Proteomes" id="UP000625551">
    <property type="component" value="Unassembled WGS sequence"/>
</dbReference>
<keyword evidence="2" id="KW-1185">Reference proteome</keyword>
<reference evidence="1 2" key="1">
    <citation type="submission" date="2020-09" db="EMBL/GenBank/DDBJ databases">
        <title>Genome sequencing and assembly of Pontibacter sp.</title>
        <authorList>
            <person name="Chhetri G."/>
        </authorList>
    </citation>
    <scope>NUCLEOTIDE SEQUENCE [LARGE SCALE GENOMIC DNA]</scope>
    <source>
        <strain evidence="1 2">JH31</strain>
    </source>
</reference>
<gene>
    <name evidence="1" type="ORF">H9Q13_16915</name>
</gene>
<proteinExistence type="predicted"/>
<sequence>MLEELIIRTLCDTLPAKPLDGLFLFGQTADNQAASFETAQQLMQSKRIDKVFCLDTVPLSGYPGYAIWQRQLGLFGIGEEMLEPVTPVPADTQLLHTRIEAESMILHAKKKQYKHLVVTAAPFQQPRAFMTAVTMALQEYPELYLYSVPGKAMPWQDEVTHSQGKLEDTRAGLIAGEIERINCYHKQGDLASVDEVLDYLNRRDKGKLES</sequence>
<protein>
    <submittedName>
        <fullName evidence="1">YdcF family protein</fullName>
    </submittedName>
</protein>
<evidence type="ECO:0000313" key="2">
    <source>
        <dbReference type="Proteomes" id="UP000625551"/>
    </source>
</evidence>
<accession>A0ABR7XKP8</accession>